<reference evidence="7 8" key="1">
    <citation type="submission" date="2018-05" db="EMBL/GenBank/DDBJ databases">
        <title>Genome sequencing and assembly of the regulated plant pathogen Lachnellula willkommii and related sister species for the development of diagnostic species identification markers.</title>
        <authorList>
            <person name="Giroux E."/>
            <person name="Bilodeau G."/>
        </authorList>
    </citation>
    <scope>NUCLEOTIDE SEQUENCE [LARGE SCALE GENOMIC DNA]</scope>
    <source>
        <strain evidence="7 8">CBS 197.66</strain>
    </source>
</reference>
<dbReference type="GO" id="GO:0005886">
    <property type="term" value="C:plasma membrane"/>
    <property type="evidence" value="ECO:0007669"/>
    <property type="project" value="TreeGrafter"/>
</dbReference>
<feature type="transmembrane region" description="Helical" evidence="5">
    <location>
        <begin position="50"/>
        <end position="68"/>
    </location>
</feature>
<dbReference type="OrthoDB" id="10633182at2759"/>
<keyword evidence="3 5" id="KW-1133">Transmembrane helix</keyword>
<dbReference type="AlphaFoldDB" id="A0A8H8UD53"/>
<accession>A0A8H8UD53</accession>
<dbReference type="InterPro" id="IPR036259">
    <property type="entry name" value="MFS_trans_sf"/>
</dbReference>
<evidence type="ECO:0000256" key="3">
    <source>
        <dbReference type="ARBA" id="ARBA00022989"/>
    </source>
</evidence>
<keyword evidence="2 5" id="KW-0812">Transmembrane</keyword>
<gene>
    <name evidence="7" type="primary">hpm6</name>
    <name evidence="7" type="ORF">LSUB1_G003993</name>
</gene>
<feature type="transmembrane region" description="Helical" evidence="5">
    <location>
        <begin position="75"/>
        <end position="96"/>
    </location>
</feature>
<protein>
    <submittedName>
        <fullName evidence="7">Efflux pump</fullName>
    </submittedName>
</protein>
<organism evidence="7 8">
    <name type="scientific">Lachnellula subtilissima</name>
    <dbReference type="NCBI Taxonomy" id="602034"/>
    <lineage>
        <taxon>Eukaryota</taxon>
        <taxon>Fungi</taxon>
        <taxon>Dikarya</taxon>
        <taxon>Ascomycota</taxon>
        <taxon>Pezizomycotina</taxon>
        <taxon>Leotiomycetes</taxon>
        <taxon>Helotiales</taxon>
        <taxon>Lachnaceae</taxon>
        <taxon>Lachnellula</taxon>
    </lineage>
</organism>
<evidence type="ECO:0000256" key="5">
    <source>
        <dbReference type="SAM" id="Phobius"/>
    </source>
</evidence>
<dbReference type="Proteomes" id="UP000462212">
    <property type="component" value="Unassembled WGS sequence"/>
</dbReference>
<evidence type="ECO:0000256" key="2">
    <source>
        <dbReference type="ARBA" id="ARBA00022692"/>
    </source>
</evidence>
<dbReference type="SUPFAM" id="SSF103473">
    <property type="entry name" value="MFS general substrate transporter"/>
    <property type="match status" value="1"/>
</dbReference>
<feature type="transmembrane region" description="Helical" evidence="5">
    <location>
        <begin position="102"/>
        <end position="124"/>
    </location>
</feature>
<evidence type="ECO:0000256" key="4">
    <source>
        <dbReference type="ARBA" id="ARBA00023136"/>
    </source>
</evidence>
<dbReference type="PANTHER" id="PTHR23501:SF198">
    <property type="entry name" value="AZOLE RESISTANCE PROTEIN 1-RELATED"/>
    <property type="match status" value="1"/>
</dbReference>
<sequence length="143" mass="15236">MAAVNNSQANVASSIETNDLYEEKKDEMPGSSSDSIGEMTVNQPEVLSGYQLYLLVFSISLAGFLYSLDVTIIVTVTAFIFIIIFEIGSLICGIAPSSIALVIGRAVAGIGGAGIFSGGLTIVAQSTTKEQRGREYNTYRSYF</sequence>
<keyword evidence="4 5" id="KW-0472">Membrane</keyword>
<dbReference type="PROSITE" id="PS50850">
    <property type="entry name" value="MFS"/>
    <property type="match status" value="1"/>
</dbReference>
<dbReference type="EMBL" id="QGMJ01000232">
    <property type="protein sequence ID" value="TVY39366.1"/>
    <property type="molecule type" value="Genomic_DNA"/>
</dbReference>
<evidence type="ECO:0000259" key="6">
    <source>
        <dbReference type="PROSITE" id="PS50850"/>
    </source>
</evidence>
<dbReference type="InterPro" id="IPR020846">
    <property type="entry name" value="MFS_dom"/>
</dbReference>
<feature type="domain" description="Major facilitator superfamily (MFS) profile" evidence="6">
    <location>
        <begin position="1"/>
        <end position="143"/>
    </location>
</feature>
<evidence type="ECO:0000313" key="8">
    <source>
        <dbReference type="Proteomes" id="UP000462212"/>
    </source>
</evidence>
<dbReference type="PANTHER" id="PTHR23501">
    <property type="entry name" value="MAJOR FACILITATOR SUPERFAMILY"/>
    <property type="match status" value="1"/>
</dbReference>
<name>A0A8H8UD53_9HELO</name>
<comment type="subcellular location">
    <subcellularLocation>
        <location evidence="1">Membrane</location>
        <topology evidence="1">Multi-pass membrane protein</topology>
    </subcellularLocation>
</comment>
<dbReference type="GO" id="GO:0022857">
    <property type="term" value="F:transmembrane transporter activity"/>
    <property type="evidence" value="ECO:0007669"/>
    <property type="project" value="InterPro"/>
</dbReference>
<proteinExistence type="predicted"/>
<comment type="caution">
    <text evidence="7">The sequence shown here is derived from an EMBL/GenBank/DDBJ whole genome shotgun (WGS) entry which is preliminary data.</text>
</comment>
<dbReference type="Gene3D" id="1.20.1720.10">
    <property type="entry name" value="Multidrug resistance protein D"/>
    <property type="match status" value="1"/>
</dbReference>
<evidence type="ECO:0000256" key="1">
    <source>
        <dbReference type="ARBA" id="ARBA00004141"/>
    </source>
</evidence>
<evidence type="ECO:0000313" key="7">
    <source>
        <dbReference type="EMBL" id="TVY39366.1"/>
    </source>
</evidence>
<keyword evidence="8" id="KW-1185">Reference proteome</keyword>